<comment type="caution">
    <text evidence="1">The sequence shown here is derived from an EMBL/GenBank/DDBJ whole genome shotgun (WGS) entry which is preliminary data.</text>
</comment>
<name>A0A916U671_9ACTN</name>
<dbReference type="Proteomes" id="UP000641514">
    <property type="component" value="Unassembled WGS sequence"/>
</dbReference>
<keyword evidence="2" id="KW-1185">Reference proteome</keyword>
<accession>A0A916U671</accession>
<organism evidence="1 2">
    <name type="scientific">Hoyosella rhizosphaerae</name>
    <dbReference type="NCBI Taxonomy" id="1755582"/>
    <lineage>
        <taxon>Bacteria</taxon>
        <taxon>Bacillati</taxon>
        <taxon>Actinomycetota</taxon>
        <taxon>Actinomycetes</taxon>
        <taxon>Mycobacteriales</taxon>
        <taxon>Hoyosellaceae</taxon>
        <taxon>Hoyosella</taxon>
    </lineage>
</organism>
<proteinExistence type="predicted"/>
<dbReference type="AntiFam" id="ANF00178">
    <property type="entry name" value="Shadow ORF (opposite dhbF)"/>
</dbReference>
<evidence type="ECO:0000313" key="2">
    <source>
        <dbReference type="Proteomes" id="UP000641514"/>
    </source>
</evidence>
<dbReference type="EMBL" id="BMJH01000001">
    <property type="protein sequence ID" value="GGC62234.1"/>
    <property type="molecule type" value="Genomic_DNA"/>
</dbReference>
<reference evidence="1" key="1">
    <citation type="journal article" date="2014" name="Int. J. Syst. Evol. Microbiol.">
        <title>Complete genome sequence of Corynebacterium casei LMG S-19264T (=DSM 44701T), isolated from a smear-ripened cheese.</title>
        <authorList>
            <consortium name="US DOE Joint Genome Institute (JGI-PGF)"/>
            <person name="Walter F."/>
            <person name="Albersmeier A."/>
            <person name="Kalinowski J."/>
            <person name="Ruckert C."/>
        </authorList>
    </citation>
    <scope>NUCLEOTIDE SEQUENCE</scope>
    <source>
        <strain evidence="1">CGMCC 1.15478</strain>
    </source>
</reference>
<dbReference type="AlphaFoldDB" id="A0A916U671"/>
<evidence type="ECO:0000313" key="1">
    <source>
        <dbReference type="EMBL" id="GGC62234.1"/>
    </source>
</evidence>
<sequence>MQLGWYGELVVSTAERLNCWPRTICRQFQQLWRPGEGLSPVLKLLRKDAGGVSFAAEVLLLPQREVGVLNLKRRPIGLRLSRPIGVCLHKIAG</sequence>
<gene>
    <name evidence="1" type="ORF">GCM10011410_13330</name>
</gene>
<reference evidence="1" key="2">
    <citation type="submission" date="2020-09" db="EMBL/GenBank/DDBJ databases">
        <authorList>
            <person name="Sun Q."/>
            <person name="Zhou Y."/>
        </authorList>
    </citation>
    <scope>NUCLEOTIDE SEQUENCE</scope>
    <source>
        <strain evidence="1">CGMCC 1.15478</strain>
    </source>
</reference>
<protein>
    <submittedName>
        <fullName evidence="1">Uncharacterized protein</fullName>
    </submittedName>
</protein>